<dbReference type="PANTHER" id="PTHR48107:SF7">
    <property type="entry name" value="RE15974P"/>
    <property type="match status" value="1"/>
</dbReference>
<accession>A0A3M7I9Z6</accession>
<keyword evidence="3" id="KW-0560">Oxidoreductase</keyword>
<organism evidence="4 5">
    <name type="scientific">Hortaea werneckii</name>
    <name type="common">Black yeast</name>
    <name type="synonym">Cladosporium werneckii</name>
    <dbReference type="NCBI Taxonomy" id="91943"/>
    <lineage>
        <taxon>Eukaryota</taxon>
        <taxon>Fungi</taxon>
        <taxon>Dikarya</taxon>
        <taxon>Ascomycota</taxon>
        <taxon>Pezizomycotina</taxon>
        <taxon>Dothideomycetes</taxon>
        <taxon>Dothideomycetidae</taxon>
        <taxon>Mycosphaerellales</taxon>
        <taxon>Teratosphaeriaceae</taxon>
        <taxon>Hortaea</taxon>
    </lineage>
</organism>
<dbReference type="InterPro" id="IPR002347">
    <property type="entry name" value="SDR_fam"/>
</dbReference>
<comment type="caution">
    <text evidence="4">The sequence shown here is derived from an EMBL/GenBank/DDBJ whole genome shotgun (WGS) entry which is preliminary data.</text>
</comment>
<dbReference type="Pfam" id="PF00106">
    <property type="entry name" value="adh_short"/>
    <property type="match status" value="1"/>
</dbReference>
<dbReference type="PANTHER" id="PTHR48107">
    <property type="entry name" value="NADPH-DEPENDENT ALDEHYDE REDUCTASE-LIKE PROTEIN, CHLOROPLASTIC-RELATED"/>
    <property type="match status" value="1"/>
</dbReference>
<dbReference type="VEuPathDB" id="FungiDB:BTJ68_09025"/>
<dbReference type="EMBL" id="QWIT01000580">
    <property type="protein sequence ID" value="RMZ22311.1"/>
    <property type="molecule type" value="Genomic_DNA"/>
</dbReference>
<evidence type="ECO:0000256" key="2">
    <source>
        <dbReference type="ARBA" id="ARBA00022857"/>
    </source>
</evidence>
<evidence type="ECO:0000313" key="5">
    <source>
        <dbReference type="Proteomes" id="UP000281677"/>
    </source>
</evidence>
<dbReference type="FunFam" id="3.40.50.720:FF:000084">
    <property type="entry name" value="Short-chain dehydrogenase reductase"/>
    <property type="match status" value="1"/>
</dbReference>
<evidence type="ECO:0000256" key="1">
    <source>
        <dbReference type="ARBA" id="ARBA00006484"/>
    </source>
</evidence>
<protein>
    <recommendedName>
        <fullName evidence="6">NAD(P)-binding protein</fullName>
    </recommendedName>
</protein>
<proteinExistence type="inferred from homology"/>
<dbReference type="PRINTS" id="PR00081">
    <property type="entry name" value="GDHRDH"/>
</dbReference>
<sequence>MSLAAGKKVALITGGSQGIGAATARVLACKGYRVAVNYSRNSEKAEALVRDLGDQNAICIKADASKIPEIERMVAETVQKYGKIDAVITAAARLGLQELADTTEVGFDDLFALNVKGPFFLAQQIAPALRSKADDPKKAIPHMPPGSHIVMMSSTQCHASTVTPPYLLYNMTKGAVEQMTRVLAKDLGRKGINVNAVAPGPTATDMFLTGKTPQVLEMLSGLNPHKRTAEPEEIAEVIAFLTEGRWVNGQVVRANGGMA</sequence>
<evidence type="ECO:0000313" key="4">
    <source>
        <dbReference type="EMBL" id="RMZ22311.1"/>
    </source>
</evidence>
<dbReference type="GO" id="GO:0016614">
    <property type="term" value="F:oxidoreductase activity, acting on CH-OH group of donors"/>
    <property type="evidence" value="ECO:0007669"/>
    <property type="project" value="UniProtKB-ARBA"/>
</dbReference>
<keyword evidence="2" id="KW-0521">NADP</keyword>
<dbReference type="AlphaFoldDB" id="A0A3M7I9Z6"/>
<dbReference type="InterPro" id="IPR036291">
    <property type="entry name" value="NAD(P)-bd_dom_sf"/>
</dbReference>
<dbReference type="OrthoDB" id="47007at2759"/>
<dbReference type="SUPFAM" id="SSF51735">
    <property type="entry name" value="NAD(P)-binding Rossmann-fold domains"/>
    <property type="match status" value="1"/>
</dbReference>
<gene>
    <name evidence="4" type="ORF">D0859_13670</name>
</gene>
<reference evidence="4 5" key="1">
    <citation type="journal article" date="2018" name="BMC Genomics">
        <title>Genomic evidence for intraspecific hybridization in a clonal and extremely halotolerant yeast.</title>
        <authorList>
            <person name="Gostincar C."/>
            <person name="Stajich J.E."/>
            <person name="Zupancic J."/>
            <person name="Zalar P."/>
            <person name="Gunde-Cimerman N."/>
        </authorList>
    </citation>
    <scope>NUCLEOTIDE SEQUENCE [LARGE SCALE GENOMIC DNA]</scope>
    <source>
        <strain evidence="4 5">EXF-120</strain>
    </source>
</reference>
<evidence type="ECO:0000256" key="3">
    <source>
        <dbReference type="ARBA" id="ARBA00023002"/>
    </source>
</evidence>
<comment type="similarity">
    <text evidence="1">Belongs to the short-chain dehydrogenases/reductases (SDR) family.</text>
</comment>
<dbReference type="Proteomes" id="UP000281677">
    <property type="component" value="Unassembled WGS sequence"/>
</dbReference>
<name>A0A3M7I9Z6_HORWE</name>
<evidence type="ECO:0008006" key="6">
    <source>
        <dbReference type="Google" id="ProtNLM"/>
    </source>
</evidence>
<dbReference type="Gene3D" id="3.40.50.720">
    <property type="entry name" value="NAD(P)-binding Rossmann-like Domain"/>
    <property type="match status" value="1"/>
</dbReference>